<dbReference type="InterPro" id="IPR039537">
    <property type="entry name" value="Retrotran_Ty1/copia-like"/>
</dbReference>
<dbReference type="GO" id="GO:0003676">
    <property type="term" value="F:nucleic acid binding"/>
    <property type="evidence" value="ECO:0007669"/>
    <property type="project" value="InterPro"/>
</dbReference>
<dbReference type="PANTHER" id="PTHR42648:SF25">
    <property type="entry name" value="RNA-DIRECTED DNA POLYMERASE"/>
    <property type="match status" value="1"/>
</dbReference>
<protein>
    <recommendedName>
        <fullName evidence="1">Integrase catalytic domain-containing protein</fullName>
    </recommendedName>
</protein>
<gene>
    <name evidence="2" type="ORF">E3N88_44807</name>
</gene>
<dbReference type="InterPro" id="IPR057670">
    <property type="entry name" value="SH3_retrovirus"/>
</dbReference>
<dbReference type="Pfam" id="PF25597">
    <property type="entry name" value="SH3_retrovirus"/>
    <property type="match status" value="1"/>
</dbReference>
<dbReference type="Proteomes" id="UP000326396">
    <property type="component" value="Unassembled WGS sequence"/>
</dbReference>
<reference evidence="2 3" key="1">
    <citation type="submission" date="2019-05" db="EMBL/GenBank/DDBJ databases">
        <title>Mikania micrantha, genome provides insights into the molecular mechanism of rapid growth.</title>
        <authorList>
            <person name="Liu B."/>
        </authorList>
    </citation>
    <scope>NUCLEOTIDE SEQUENCE [LARGE SCALE GENOMIC DNA]</scope>
    <source>
        <strain evidence="2">NLD-2019</strain>
        <tissue evidence="2">Leaf</tissue>
    </source>
</reference>
<dbReference type="InterPro" id="IPR001584">
    <property type="entry name" value="Integrase_cat-core"/>
</dbReference>
<dbReference type="AlphaFoldDB" id="A0A5N6LB76"/>
<dbReference type="GO" id="GO:0015074">
    <property type="term" value="P:DNA integration"/>
    <property type="evidence" value="ECO:0007669"/>
    <property type="project" value="InterPro"/>
</dbReference>
<organism evidence="2 3">
    <name type="scientific">Mikania micrantha</name>
    <name type="common">bitter vine</name>
    <dbReference type="NCBI Taxonomy" id="192012"/>
    <lineage>
        <taxon>Eukaryota</taxon>
        <taxon>Viridiplantae</taxon>
        <taxon>Streptophyta</taxon>
        <taxon>Embryophyta</taxon>
        <taxon>Tracheophyta</taxon>
        <taxon>Spermatophyta</taxon>
        <taxon>Magnoliopsida</taxon>
        <taxon>eudicotyledons</taxon>
        <taxon>Gunneridae</taxon>
        <taxon>Pentapetalae</taxon>
        <taxon>asterids</taxon>
        <taxon>campanulids</taxon>
        <taxon>Asterales</taxon>
        <taxon>Asteraceae</taxon>
        <taxon>Asteroideae</taxon>
        <taxon>Heliantheae alliance</taxon>
        <taxon>Eupatorieae</taxon>
        <taxon>Mikania</taxon>
    </lineage>
</organism>
<dbReference type="EMBL" id="SZYD01001980">
    <property type="protein sequence ID" value="KAD0079197.1"/>
    <property type="molecule type" value="Genomic_DNA"/>
</dbReference>
<accession>A0A5N6LB76</accession>
<proteinExistence type="predicted"/>
<comment type="caution">
    <text evidence="2">The sequence shown here is derived from an EMBL/GenBank/DDBJ whole genome shotgun (WGS) entry which is preliminary data.</text>
</comment>
<keyword evidence="3" id="KW-1185">Reference proteome</keyword>
<feature type="domain" description="Integrase catalytic" evidence="1">
    <location>
        <begin position="38"/>
        <end position="135"/>
    </location>
</feature>
<sequence length="256" mass="29424">MTAVVLCGVSCLKARVKLLLGSKSSKAMVANQHGRGIKVLRTDQVGEFTSKEFNEFYEYEGITRQLTTPYTPQHNGIIERRNQTILNLTRSILKAMNMPQSFWVEAIRHLIFLLDRLPIKFMKNQTSYEVLKGKRPNLEHLRVFGCIGHVKIPTIHTKKLDNRSEKMIHLGAEEGSKAYRMFDVNSGRIILSRDVKFQETQGWDWKSNGKEEGKDEVEFSIQVPVEVHFKEEAGMKVWDQAMKEEIESIKKTEPGS</sequence>
<dbReference type="InterPro" id="IPR036397">
    <property type="entry name" value="RNaseH_sf"/>
</dbReference>
<dbReference type="InterPro" id="IPR012337">
    <property type="entry name" value="RNaseH-like_sf"/>
</dbReference>
<evidence type="ECO:0000259" key="1">
    <source>
        <dbReference type="PROSITE" id="PS50994"/>
    </source>
</evidence>
<evidence type="ECO:0000313" key="2">
    <source>
        <dbReference type="EMBL" id="KAD0079197.1"/>
    </source>
</evidence>
<dbReference type="SUPFAM" id="SSF53098">
    <property type="entry name" value="Ribonuclease H-like"/>
    <property type="match status" value="1"/>
</dbReference>
<dbReference type="PROSITE" id="PS50994">
    <property type="entry name" value="INTEGRASE"/>
    <property type="match status" value="1"/>
</dbReference>
<evidence type="ECO:0000313" key="3">
    <source>
        <dbReference type="Proteomes" id="UP000326396"/>
    </source>
</evidence>
<dbReference type="Gene3D" id="3.30.420.10">
    <property type="entry name" value="Ribonuclease H-like superfamily/Ribonuclease H"/>
    <property type="match status" value="1"/>
</dbReference>
<dbReference type="OrthoDB" id="6776856at2759"/>
<dbReference type="PANTHER" id="PTHR42648">
    <property type="entry name" value="TRANSPOSASE, PUTATIVE-RELATED"/>
    <property type="match status" value="1"/>
</dbReference>
<name>A0A5N6LB76_9ASTR</name>